<protein>
    <submittedName>
        <fullName evidence="1">Uncharacterized protein</fullName>
    </submittedName>
</protein>
<keyword evidence="2" id="KW-1185">Reference proteome</keyword>
<comment type="caution">
    <text evidence="1">The sequence shown here is derived from an EMBL/GenBank/DDBJ whole genome shotgun (WGS) entry which is preliminary data.</text>
</comment>
<reference evidence="1" key="1">
    <citation type="submission" date="2020-03" db="EMBL/GenBank/DDBJ databases">
        <authorList>
            <person name="Weist P."/>
        </authorList>
    </citation>
    <scope>NUCLEOTIDE SEQUENCE</scope>
</reference>
<accession>A0A9N7TKN0</accession>
<dbReference type="Proteomes" id="UP001153269">
    <property type="component" value="Unassembled WGS sequence"/>
</dbReference>
<proteinExistence type="predicted"/>
<sequence>MKYLFFCGCDIIGRHCLPAPVGSNKRRVAPSQKSGAGFSPVPSVVVGLNPKVSVSPTNHEEAENYSFAITLAHGLAELGIEPPTPSAVMAAQALLSKLNHAPPHLCHTGS</sequence>
<dbReference type="AlphaFoldDB" id="A0A9N7TKN0"/>
<dbReference type="EMBL" id="CADEAL010000068">
    <property type="protein sequence ID" value="CAB1413753.1"/>
    <property type="molecule type" value="Genomic_DNA"/>
</dbReference>
<evidence type="ECO:0000313" key="1">
    <source>
        <dbReference type="EMBL" id="CAB1413753.1"/>
    </source>
</evidence>
<evidence type="ECO:0000313" key="2">
    <source>
        <dbReference type="Proteomes" id="UP001153269"/>
    </source>
</evidence>
<name>A0A9N7TKN0_PLEPL</name>
<gene>
    <name evidence="1" type="ORF">PLEPLA_LOCUS1455</name>
</gene>
<organism evidence="1 2">
    <name type="scientific">Pleuronectes platessa</name>
    <name type="common">European plaice</name>
    <dbReference type="NCBI Taxonomy" id="8262"/>
    <lineage>
        <taxon>Eukaryota</taxon>
        <taxon>Metazoa</taxon>
        <taxon>Chordata</taxon>
        <taxon>Craniata</taxon>
        <taxon>Vertebrata</taxon>
        <taxon>Euteleostomi</taxon>
        <taxon>Actinopterygii</taxon>
        <taxon>Neopterygii</taxon>
        <taxon>Teleostei</taxon>
        <taxon>Neoteleostei</taxon>
        <taxon>Acanthomorphata</taxon>
        <taxon>Carangaria</taxon>
        <taxon>Pleuronectiformes</taxon>
        <taxon>Pleuronectoidei</taxon>
        <taxon>Pleuronectidae</taxon>
        <taxon>Pleuronectes</taxon>
    </lineage>
</organism>